<dbReference type="OrthoDB" id="3196385at2"/>
<evidence type="ECO:0000313" key="4">
    <source>
        <dbReference type="Proteomes" id="UP000198548"/>
    </source>
</evidence>
<protein>
    <submittedName>
        <fullName evidence="3">Uncharacterized protein</fullName>
    </submittedName>
</protein>
<organism evidence="3 4">
    <name type="scientific">Alkalibacterium putridalgicola</name>
    <dbReference type="NCBI Taxonomy" id="426703"/>
    <lineage>
        <taxon>Bacteria</taxon>
        <taxon>Bacillati</taxon>
        <taxon>Bacillota</taxon>
        <taxon>Bacilli</taxon>
        <taxon>Lactobacillales</taxon>
        <taxon>Carnobacteriaceae</taxon>
        <taxon>Alkalibacterium</taxon>
    </lineage>
</organism>
<dbReference type="Proteomes" id="UP000321425">
    <property type="component" value="Unassembled WGS sequence"/>
</dbReference>
<dbReference type="Proteomes" id="UP000198548">
    <property type="component" value="Unassembled WGS sequence"/>
</dbReference>
<sequence length="754" mass="84423">MEIIIASVIAWIVREKYNFSWRQTIGSFFLGIIGINFITGILEFVYSLLMYEGLGSLFTFIIIVAIVYFFLKRDTEGKYIEEWENTDFPFISSFEFSNLLLEKCDIGNVRYHEDIPYNRAKYFSSETDADIDMEYVSNIFFDASPADNEMSFQEYGFLVTSLGVIVNKQIEVPHEGRKKEYSNQKSYLPFSKVYRYKTTIDSLTVYYADRTKNTIKLNPEELQFISSVFQLAIESGWTAHVEDVIFNNGVTEEELEIIDTDVEEYYRRINDVDLAVEKAKRNKNVDIGNKQTTYASVAGSLGSIRSELNQNQINDRFGKGQGHGHVGEQYGDVYDKLRFKSTEKLGSSHEKYGADRVVNGENIQTKYCKTAGKSIGQCFDDKGIGAKYLNTDGSMMKIEVPKDQYETALKKMAERIELGQVPNENNPHNAENYVKKGALTYEHSRIATKSIFDRKSKIAVKDKNNKTVYRDVTLGEKMIWSAGGDFLTGATAALPFGVVSGLWVYCNSVWQGTDKKTALKNSVISAAKPTLTGGVIYMVSSQFAGSKMGKAAGNLFAKTFVKKQMTNKAKTQAVTKGAMGIITVAITVGPDLTDCLRGRLSMEQLVKNTLSTGAGMASGAVIGNAVGSVVPVVGNVIGTVVGGSIGAISARKLMDNFIEDDAVKMIRVAKEEFIETVMMSSLSEEEFKDILEKTFLNKKFDNLLKTMYASNNSRDYIHEHFLNFVEQVYLKRELPDEEEIMEVAMIHYDGLVAA</sequence>
<dbReference type="RefSeq" id="WP_091488821.1">
    <property type="nucleotide sequence ID" value="NZ_BJUX01000005.1"/>
</dbReference>
<dbReference type="EMBL" id="BJUX01000005">
    <property type="protein sequence ID" value="GEK88620.1"/>
    <property type="molecule type" value="Genomic_DNA"/>
</dbReference>
<feature type="transmembrane region" description="Helical" evidence="1">
    <location>
        <begin position="24"/>
        <end position="42"/>
    </location>
</feature>
<dbReference type="AlphaFoldDB" id="A0A1H7VC89"/>
<dbReference type="EMBL" id="FOBL01000023">
    <property type="protein sequence ID" value="SEM06387.1"/>
    <property type="molecule type" value="Genomic_DNA"/>
</dbReference>
<keyword evidence="1" id="KW-0472">Membrane</keyword>
<keyword evidence="1" id="KW-1133">Transmembrane helix</keyword>
<name>A0A1H7VC89_9LACT</name>
<dbReference type="STRING" id="426703.SAMN04488100_12323"/>
<keyword evidence="5" id="KW-1185">Reference proteome</keyword>
<keyword evidence="1" id="KW-0812">Transmembrane</keyword>
<proteinExistence type="predicted"/>
<accession>A0A1H7VC89</accession>
<reference evidence="3 4" key="1">
    <citation type="submission" date="2016-10" db="EMBL/GenBank/DDBJ databases">
        <authorList>
            <person name="de Groot N.N."/>
        </authorList>
    </citation>
    <scope>NUCLEOTIDE SEQUENCE [LARGE SCALE GENOMIC DNA]</scope>
    <source>
        <strain evidence="3 4">DSM 19182</strain>
    </source>
</reference>
<evidence type="ECO:0000313" key="2">
    <source>
        <dbReference type="EMBL" id="GEK88620.1"/>
    </source>
</evidence>
<evidence type="ECO:0000313" key="3">
    <source>
        <dbReference type="EMBL" id="SEM06387.1"/>
    </source>
</evidence>
<evidence type="ECO:0000256" key="1">
    <source>
        <dbReference type="SAM" id="Phobius"/>
    </source>
</evidence>
<evidence type="ECO:0000313" key="5">
    <source>
        <dbReference type="Proteomes" id="UP000321425"/>
    </source>
</evidence>
<gene>
    <name evidence="2" type="ORF">APU01nite_06590</name>
    <name evidence="3" type="ORF">SAMN04488100_12323</name>
</gene>
<feature type="transmembrane region" description="Helical" evidence="1">
    <location>
        <begin position="48"/>
        <end position="71"/>
    </location>
</feature>
<reference evidence="2 5" key="2">
    <citation type="submission" date="2019-07" db="EMBL/GenBank/DDBJ databases">
        <title>Whole genome shotgun sequence of Alkalibacterium putridalgicola NBRC 103243.</title>
        <authorList>
            <person name="Hosoyama A."/>
            <person name="Uohara A."/>
            <person name="Ohji S."/>
            <person name="Ichikawa N."/>
        </authorList>
    </citation>
    <scope>NUCLEOTIDE SEQUENCE [LARGE SCALE GENOMIC DNA]</scope>
    <source>
        <strain evidence="2 5">NBRC 103243</strain>
    </source>
</reference>